<evidence type="ECO:0000256" key="1">
    <source>
        <dbReference type="ARBA" id="ARBA00004947"/>
    </source>
</evidence>
<dbReference type="OrthoDB" id="9801785at2"/>
<protein>
    <recommendedName>
        <fullName evidence="3">UDP-glucose 4-epimerase</fullName>
    </recommendedName>
    <alternativeName>
        <fullName evidence="5">Galactowaldenase</fullName>
    </alternativeName>
    <alternativeName>
        <fullName evidence="4">UDP-galactose 4-epimerase</fullName>
    </alternativeName>
</protein>
<reference evidence="7 8" key="1">
    <citation type="submission" date="2018-05" db="EMBL/GenBank/DDBJ databases">
        <title>Rhodobacteraceae gen. nov., sp. nov. isolated from sea water.</title>
        <authorList>
            <person name="Ren Y."/>
        </authorList>
    </citation>
    <scope>NUCLEOTIDE SEQUENCE [LARGE SCALE GENOMIC DNA]</scope>
    <source>
        <strain evidence="7 8">TG-679</strain>
    </source>
</reference>
<dbReference type="Gene3D" id="3.90.25.10">
    <property type="entry name" value="UDP-galactose 4-epimerase, domain 1"/>
    <property type="match status" value="1"/>
</dbReference>
<evidence type="ECO:0000256" key="5">
    <source>
        <dbReference type="ARBA" id="ARBA00033067"/>
    </source>
</evidence>
<dbReference type="RefSeq" id="WP_109811836.1">
    <property type="nucleotide sequence ID" value="NZ_QGKU01000034.1"/>
</dbReference>
<gene>
    <name evidence="7" type="ORF">DKT77_11390</name>
</gene>
<evidence type="ECO:0000313" key="8">
    <source>
        <dbReference type="Proteomes" id="UP000245680"/>
    </source>
</evidence>
<organism evidence="7 8">
    <name type="scientific">Meridianimarinicoccus roseus</name>
    <dbReference type="NCBI Taxonomy" id="2072018"/>
    <lineage>
        <taxon>Bacteria</taxon>
        <taxon>Pseudomonadati</taxon>
        <taxon>Pseudomonadota</taxon>
        <taxon>Alphaproteobacteria</taxon>
        <taxon>Rhodobacterales</taxon>
        <taxon>Paracoccaceae</taxon>
        <taxon>Meridianimarinicoccus</taxon>
    </lineage>
</organism>
<dbReference type="Pfam" id="PF01370">
    <property type="entry name" value="Epimerase"/>
    <property type="match status" value="1"/>
</dbReference>
<dbReference type="AlphaFoldDB" id="A0A2V2LBE9"/>
<dbReference type="PANTHER" id="PTHR43725">
    <property type="entry name" value="UDP-GLUCOSE 4-EPIMERASE"/>
    <property type="match status" value="1"/>
</dbReference>
<dbReference type="Proteomes" id="UP000245680">
    <property type="component" value="Unassembled WGS sequence"/>
</dbReference>
<name>A0A2V2LBE9_9RHOB</name>
<feature type="domain" description="NAD-dependent epimerase/dehydratase" evidence="6">
    <location>
        <begin position="3"/>
        <end position="233"/>
    </location>
</feature>
<comment type="pathway">
    <text evidence="1">Carbohydrate metabolism; galactose metabolism.</text>
</comment>
<evidence type="ECO:0000259" key="6">
    <source>
        <dbReference type="Pfam" id="PF01370"/>
    </source>
</evidence>
<comment type="similarity">
    <text evidence="2">Belongs to the NAD(P)-dependent epimerase/dehydratase family.</text>
</comment>
<keyword evidence="8" id="KW-1185">Reference proteome</keyword>
<comment type="caution">
    <text evidence="7">The sequence shown here is derived from an EMBL/GenBank/DDBJ whole genome shotgun (WGS) entry which is preliminary data.</text>
</comment>
<accession>A0A2V2LBE9</accession>
<evidence type="ECO:0000256" key="2">
    <source>
        <dbReference type="ARBA" id="ARBA00007637"/>
    </source>
</evidence>
<dbReference type="PANTHER" id="PTHR43725:SF53">
    <property type="entry name" value="UDP-ARABINOSE 4-EPIMERASE 1"/>
    <property type="match status" value="1"/>
</dbReference>
<sequence>MKVLVLGGCGFIGSHVVDSLLARGHKVRVFDRQPERYRDPLPGVEYQFGNFRDRMSVIDALSGADAVMHLISTTFPSTADLDPPTDVSDNLVGTLALLDSMTALKIPRLMFLSSGGTIYGVPDAVPIPEEHPLRPINSYGIVKASIEHYLDLYRRTRGLMPISIRASNPYGPRQGHTGVQGVIGTFLRRVLNGEDLEVWGDGSVVRDYLHVSDLAELCAEAVSRDVTGAFNAGSGIGASVSDIVEIIGEVSGSPFKVDYRPGRPIDVPRSVLDVSAAKREFGWQTRIGLAEGIRETHAWMAATR</sequence>
<proteinExistence type="inferred from homology"/>
<dbReference type="SUPFAM" id="SSF51735">
    <property type="entry name" value="NAD(P)-binding Rossmann-fold domains"/>
    <property type="match status" value="1"/>
</dbReference>
<dbReference type="InterPro" id="IPR001509">
    <property type="entry name" value="Epimerase_deHydtase"/>
</dbReference>
<dbReference type="EMBL" id="QGKU01000034">
    <property type="protein sequence ID" value="PWR02522.1"/>
    <property type="molecule type" value="Genomic_DNA"/>
</dbReference>
<dbReference type="InterPro" id="IPR036291">
    <property type="entry name" value="NAD(P)-bd_dom_sf"/>
</dbReference>
<dbReference type="Gene3D" id="3.40.50.720">
    <property type="entry name" value="NAD(P)-binding Rossmann-like Domain"/>
    <property type="match status" value="1"/>
</dbReference>
<evidence type="ECO:0000256" key="4">
    <source>
        <dbReference type="ARBA" id="ARBA00031367"/>
    </source>
</evidence>
<evidence type="ECO:0000313" key="7">
    <source>
        <dbReference type="EMBL" id="PWR02522.1"/>
    </source>
</evidence>
<evidence type="ECO:0000256" key="3">
    <source>
        <dbReference type="ARBA" id="ARBA00018569"/>
    </source>
</evidence>